<evidence type="ECO:0000256" key="7">
    <source>
        <dbReference type="SAM" id="Phobius"/>
    </source>
</evidence>
<dbReference type="InterPro" id="IPR013525">
    <property type="entry name" value="ABC2_TM"/>
</dbReference>
<feature type="transmembrane region" description="Helical" evidence="7">
    <location>
        <begin position="1224"/>
        <end position="1243"/>
    </location>
</feature>
<dbReference type="CDD" id="cd03263">
    <property type="entry name" value="ABC_subfamily_A"/>
    <property type="match status" value="2"/>
</dbReference>
<feature type="transmembrane region" description="Helical" evidence="7">
    <location>
        <begin position="1145"/>
        <end position="1172"/>
    </location>
</feature>
<dbReference type="Pfam" id="PF12698">
    <property type="entry name" value="ABC2_membrane_3"/>
    <property type="match status" value="2"/>
</dbReference>
<dbReference type="InterPro" id="IPR017871">
    <property type="entry name" value="ABC_transporter-like_CS"/>
</dbReference>
<proteinExistence type="predicted"/>
<keyword evidence="6 7" id="KW-0472">Membrane</keyword>
<feature type="transmembrane region" description="Helical" evidence="7">
    <location>
        <begin position="6"/>
        <end position="24"/>
    </location>
</feature>
<feature type="domain" description="ABC transporter" evidence="8">
    <location>
        <begin position="553"/>
        <end position="788"/>
    </location>
</feature>
<dbReference type="PANTHER" id="PTHR19229:SF250">
    <property type="entry name" value="ABC TRANSPORTER DOMAIN-CONTAINING PROTEIN-RELATED"/>
    <property type="match status" value="1"/>
</dbReference>
<keyword evidence="10" id="KW-1185">Reference proteome</keyword>
<evidence type="ECO:0000256" key="6">
    <source>
        <dbReference type="ARBA" id="ARBA00023136"/>
    </source>
</evidence>
<keyword evidence="3" id="KW-0547">Nucleotide-binding</keyword>
<reference evidence="9 10" key="1">
    <citation type="submission" date="2021-04" db="EMBL/GenBank/DDBJ databases">
        <authorList>
            <person name="Bliznina A."/>
        </authorList>
    </citation>
    <scope>NUCLEOTIDE SEQUENCE [LARGE SCALE GENOMIC DNA]</scope>
</reference>
<feature type="domain" description="ABC transporter" evidence="8">
    <location>
        <begin position="1389"/>
        <end position="1619"/>
    </location>
</feature>
<dbReference type="Pfam" id="PF00005">
    <property type="entry name" value="ABC_tran"/>
    <property type="match status" value="2"/>
</dbReference>
<evidence type="ECO:0000256" key="4">
    <source>
        <dbReference type="ARBA" id="ARBA00022840"/>
    </source>
</evidence>
<keyword evidence="2 7" id="KW-0812">Transmembrane</keyword>
<gene>
    <name evidence="9" type="ORF">OKIOD_LOCUS1143</name>
</gene>
<dbReference type="Proteomes" id="UP001158576">
    <property type="component" value="Chromosome PAR"/>
</dbReference>
<evidence type="ECO:0000256" key="1">
    <source>
        <dbReference type="ARBA" id="ARBA00004141"/>
    </source>
</evidence>
<evidence type="ECO:0000256" key="2">
    <source>
        <dbReference type="ARBA" id="ARBA00022692"/>
    </source>
</evidence>
<feature type="transmembrane region" description="Helical" evidence="7">
    <location>
        <begin position="433"/>
        <end position="454"/>
    </location>
</feature>
<feature type="transmembrane region" description="Helical" evidence="7">
    <location>
        <begin position="372"/>
        <end position="397"/>
    </location>
</feature>
<feature type="transmembrane region" description="Helical" evidence="7">
    <location>
        <begin position="1192"/>
        <end position="1212"/>
    </location>
</feature>
<evidence type="ECO:0000313" key="9">
    <source>
        <dbReference type="EMBL" id="CAG5080429.1"/>
    </source>
</evidence>
<dbReference type="InterPro" id="IPR026082">
    <property type="entry name" value="ABCA"/>
</dbReference>
<feature type="transmembrane region" description="Helical" evidence="7">
    <location>
        <begin position="474"/>
        <end position="497"/>
    </location>
</feature>
<accession>A0ABN7RQK4</accession>
<keyword evidence="5 7" id="KW-1133">Transmembrane helix</keyword>
<evidence type="ECO:0000256" key="5">
    <source>
        <dbReference type="ARBA" id="ARBA00022989"/>
    </source>
</evidence>
<dbReference type="PROSITE" id="PS50893">
    <property type="entry name" value="ABC_TRANSPORTER_2"/>
    <property type="match status" value="2"/>
</dbReference>
<feature type="transmembrane region" description="Helical" evidence="7">
    <location>
        <begin position="1100"/>
        <end position="1124"/>
    </location>
</feature>
<feature type="transmembrane region" description="Helical" evidence="7">
    <location>
        <begin position="1255"/>
        <end position="1274"/>
    </location>
</feature>
<feature type="transmembrane region" description="Helical" evidence="7">
    <location>
        <begin position="1314"/>
        <end position="1332"/>
    </location>
</feature>
<feature type="transmembrane region" description="Helical" evidence="7">
    <location>
        <begin position="929"/>
        <end position="949"/>
    </location>
</feature>
<dbReference type="PROSITE" id="PS00211">
    <property type="entry name" value="ABC_TRANSPORTER_1"/>
    <property type="match status" value="2"/>
</dbReference>
<evidence type="ECO:0000259" key="8">
    <source>
        <dbReference type="PROSITE" id="PS50893"/>
    </source>
</evidence>
<dbReference type="EMBL" id="OU015568">
    <property type="protein sequence ID" value="CAG5080429.1"/>
    <property type="molecule type" value="Genomic_DNA"/>
</dbReference>
<name>A0ABN7RQK4_OIKDI</name>
<dbReference type="PANTHER" id="PTHR19229">
    <property type="entry name" value="ATP-BINDING CASSETTE TRANSPORTER SUBFAMILY A ABCA"/>
    <property type="match status" value="1"/>
</dbReference>
<feature type="transmembrane region" description="Helical" evidence="7">
    <location>
        <begin position="333"/>
        <end position="360"/>
    </location>
</feature>
<evidence type="ECO:0000313" key="10">
    <source>
        <dbReference type="Proteomes" id="UP001158576"/>
    </source>
</evidence>
<dbReference type="SMART" id="SM00382">
    <property type="entry name" value="AAA"/>
    <property type="match status" value="2"/>
</dbReference>
<sequence>MFTHPWALFFEIFLPVFFGSLFILGRYFGEAEVKAPTTWETFAPRQLNPMNMMNLCRYHDYGLLNEEPMELAYSPDSLAAKQVMDEVFNDLIYTNWNFSNPATFLNPIVTPLILCPPTDIFFNFTNKTEQQISDYTSTFVEVSWSLRPFLSEDDLTEFIKTSESADQIFMAVSFNESTWNTDTIPDSLDYKIRPQAVPRSELAQEGIKAALGWRTHTLYPIMKEFAGPRDGSDPSGGSPYYHAEGFIYLQYLVNNAFSREKTSSDFGPVEMKRFPYHEYTQDPLANGLQNDISFIVLITTLYLASGTAKTLVVEKETRLKEYMLMMGLSRNTLWLSTWIFSLAKFVITASTYTVIMFYPFTDNGAVYLISNWYVFFVFLLSYGTALISFGFFMASLFSSSTSASMAAGGITYLMMIPKDFLKIQQAGYTAKVLFSIFPPIAMSLGLEAVANWEIAGEGASFSNFFTPLSTTNEINVGTQMLILLFDSVLYFLLGLYFDTIRPGQWGIPKPWNFFCLPSYWSPPKKNQINADQAETTNPLVQKLPAGEIKESGFRLRNLVKEFEDKGKPEPFRAVDNLSIDAYQNEVTVLLGPNGAGKSTTINMMSGMLVADSGSCEVGGYNIKTNPWAARSSLGLCPQHDILIAELTIREHLIFFAEIKGFTNAQAKLEASSLVHDIQLGLKQDVYSTKLSGGMKRKLSIGIALCGGSKHLILDEPSSGIDVRARRELWKILDKYRRTHTMLLSTHYMDEAEQLADRIIIMARGSVQCSGTVLFLKQKLGSGYHLTMSMSESTDFPSLESTIRNVCSGAYVEKVYGQECDFILPFEDAEKFPELFEILEKSRESLGVSSFGVSVTTMNEIFLKMTKTKADLEAKRSVTSAIENDEILQQMTEKIELLTGPALRFQQFRGSFIKCMYHSLRNIKTMLTSLFFPALFVSLAVFTIGFIPVIGEQDPMDLSLTPYEGSIKTDNGLSNILIDNAGFQDGIDRTFGNVDKIANVIDINLHDEYGNFSEWDDHILQLQDEEKSKFNNEYIMSFQLNSTGEKLALFNNEAFHTPATAMHYMSLILLKQQDENLNINAQNHPLPPDSGTSVSSNVSTAIQGIIVTFDLIIGMMLMYAQFSLLPVKEREQGVKIMQKCSGAPLWITWLANYCWDVLNALLPNILVIVILLIGAQNYESLEIFGEEAFAVSLAMFVTSLAIIPCVYCFSFLFKNPANASNYIGFLNFALGLILFIVNMIIFALDIEEDTKDLYDKIFSFAPQFCFAQMIFITFYNGNIRKSCEKNEITKATCEQMEFNYVDNILTTEDGGIGKYLLFSVYMIFFYFAILSLIEWESGTGVIRAFFGCKGGSNKPKDPEAEIEFEDDSDVIAMAKKVNAGAKDLTKNHSLVVDNLEKNYDGFRAVKGVSFTVKPNSCFGLLGPNGAGKTSTFKMLTGEESVSRGFAYINGLEIQKDRFGSLREFGYCPQFDALLQQLTGRETLYLYARLRGVPEKILPKMVQNLIELVGIKQYAERPSSTYSGGNKRKLSVAIALTGYPRVTIMDEPSCGLDPGARRQLWSVILSVMKTGASVLLTSHSMEETAALCDELAIMVNGRLRCIGGQQHLKSKFGKGVEIEVQLPEGGRSSDVTSEIIRRMPFLQVKEVNQSFVSFHAETGAQLSTLFKELQATKNSGVIAGYTVDQPTLEQIFIDLTGIEQK</sequence>
<comment type="subcellular location">
    <subcellularLocation>
        <location evidence="1">Membrane</location>
        <topology evidence="1">Multi-pass membrane protein</topology>
    </subcellularLocation>
</comment>
<organism evidence="9 10">
    <name type="scientific">Oikopleura dioica</name>
    <name type="common">Tunicate</name>
    <dbReference type="NCBI Taxonomy" id="34765"/>
    <lineage>
        <taxon>Eukaryota</taxon>
        <taxon>Metazoa</taxon>
        <taxon>Chordata</taxon>
        <taxon>Tunicata</taxon>
        <taxon>Appendicularia</taxon>
        <taxon>Copelata</taxon>
        <taxon>Oikopleuridae</taxon>
        <taxon>Oikopleura</taxon>
    </lineage>
</organism>
<dbReference type="InterPro" id="IPR003439">
    <property type="entry name" value="ABC_transporter-like_ATP-bd"/>
</dbReference>
<protein>
    <submittedName>
        <fullName evidence="9">Oidioi.mRNA.OKI2018_I69.PAR.g9585.t1.cds</fullName>
    </submittedName>
</protein>
<dbReference type="Gene3D" id="3.40.50.300">
    <property type="entry name" value="P-loop containing nucleotide triphosphate hydrolases"/>
    <property type="match status" value="2"/>
</dbReference>
<keyword evidence="4" id="KW-0067">ATP-binding</keyword>
<dbReference type="InterPro" id="IPR003593">
    <property type="entry name" value="AAA+_ATPase"/>
</dbReference>
<feature type="transmembrane region" description="Helical" evidence="7">
    <location>
        <begin position="292"/>
        <end position="313"/>
    </location>
</feature>
<evidence type="ECO:0000256" key="3">
    <source>
        <dbReference type="ARBA" id="ARBA00022741"/>
    </source>
</evidence>
<dbReference type="SUPFAM" id="SSF52540">
    <property type="entry name" value="P-loop containing nucleoside triphosphate hydrolases"/>
    <property type="match status" value="2"/>
</dbReference>
<dbReference type="InterPro" id="IPR027417">
    <property type="entry name" value="P-loop_NTPase"/>
</dbReference>